<proteinExistence type="predicted"/>
<dbReference type="AlphaFoldDB" id="A0A1Y2JR74"/>
<dbReference type="EMBL" id="NAFL01000243">
    <property type="protein sequence ID" value="OSJ33190.1"/>
    <property type="molecule type" value="Genomic_DNA"/>
</dbReference>
<accession>A0A1Y2JR74</accession>
<sequence length="69" mass="8349">MYADHSEEETMQMQQQSDQRREAEPNDRYWLAMSSPDRIHLFNEYAMTLPDKLSTRQVQAAMLKRFPIW</sequence>
<protein>
    <submittedName>
        <fullName evidence="2">Uncharacterized protein</fullName>
    </submittedName>
</protein>
<dbReference type="Proteomes" id="UP000193335">
    <property type="component" value="Unassembled WGS sequence"/>
</dbReference>
<comment type="caution">
    <text evidence="2">The sequence shown here is derived from an EMBL/GenBank/DDBJ whole genome shotgun (WGS) entry which is preliminary data.</text>
</comment>
<organism evidence="2 3">
    <name type="scientific">Bradyrhizobium japonicum</name>
    <dbReference type="NCBI Taxonomy" id="375"/>
    <lineage>
        <taxon>Bacteria</taxon>
        <taxon>Pseudomonadati</taxon>
        <taxon>Pseudomonadota</taxon>
        <taxon>Alphaproteobacteria</taxon>
        <taxon>Hyphomicrobiales</taxon>
        <taxon>Nitrobacteraceae</taxon>
        <taxon>Bradyrhizobium</taxon>
    </lineage>
</organism>
<name>A0A1Y2JR74_BRAJP</name>
<evidence type="ECO:0000313" key="3">
    <source>
        <dbReference type="Proteomes" id="UP000193335"/>
    </source>
</evidence>
<feature type="compositionally biased region" description="Acidic residues" evidence="1">
    <location>
        <begin position="1"/>
        <end position="10"/>
    </location>
</feature>
<reference evidence="2 3" key="1">
    <citation type="submission" date="2017-03" db="EMBL/GenBank/DDBJ databases">
        <title>Whole genome sequences of fourteen strains of Bradyrhizobium canariense and one strain of Bradyrhizobium japonicum isolated from Lupinus (Papilionoideae: Genisteae) species in Algeria.</title>
        <authorList>
            <person name="Crovadore J."/>
            <person name="Chekireb D."/>
            <person name="Brachmann A."/>
            <person name="Chablais R."/>
            <person name="Cochard B."/>
            <person name="Lefort F."/>
        </authorList>
    </citation>
    <scope>NUCLEOTIDE SEQUENCE [LARGE SCALE GENOMIC DNA]</scope>
    <source>
        <strain evidence="2 3">UBMA197</strain>
    </source>
</reference>
<evidence type="ECO:0000256" key="1">
    <source>
        <dbReference type="SAM" id="MobiDB-lite"/>
    </source>
</evidence>
<gene>
    <name evidence="2" type="ORF">BSZ19_16230</name>
</gene>
<evidence type="ECO:0000313" key="2">
    <source>
        <dbReference type="EMBL" id="OSJ33190.1"/>
    </source>
</evidence>
<feature type="region of interest" description="Disordered" evidence="1">
    <location>
        <begin position="1"/>
        <end position="26"/>
    </location>
</feature>